<gene>
    <name evidence="2" type="ORF">E2C01_065754</name>
</gene>
<accession>A0A5B7HNF5</accession>
<organism evidence="2 3">
    <name type="scientific">Portunus trituberculatus</name>
    <name type="common">Swimming crab</name>
    <name type="synonym">Neptunus trituberculatus</name>
    <dbReference type="NCBI Taxonomy" id="210409"/>
    <lineage>
        <taxon>Eukaryota</taxon>
        <taxon>Metazoa</taxon>
        <taxon>Ecdysozoa</taxon>
        <taxon>Arthropoda</taxon>
        <taxon>Crustacea</taxon>
        <taxon>Multicrustacea</taxon>
        <taxon>Malacostraca</taxon>
        <taxon>Eumalacostraca</taxon>
        <taxon>Eucarida</taxon>
        <taxon>Decapoda</taxon>
        <taxon>Pleocyemata</taxon>
        <taxon>Brachyura</taxon>
        <taxon>Eubrachyura</taxon>
        <taxon>Portunoidea</taxon>
        <taxon>Portunidae</taxon>
        <taxon>Portuninae</taxon>
        <taxon>Portunus</taxon>
    </lineage>
</organism>
<name>A0A5B7HNF5_PORTR</name>
<dbReference type="EMBL" id="VSRR010032951">
    <property type="protein sequence ID" value="MPC71476.1"/>
    <property type="molecule type" value="Genomic_DNA"/>
</dbReference>
<proteinExistence type="predicted"/>
<dbReference type="Proteomes" id="UP000324222">
    <property type="component" value="Unassembled WGS sequence"/>
</dbReference>
<reference evidence="2 3" key="1">
    <citation type="submission" date="2019-05" db="EMBL/GenBank/DDBJ databases">
        <title>Another draft genome of Portunus trituberculatus and its Hox gene families provides insights of decapod evolution.</title>
        <authorList>
            <person name="Jeong J.-H."/>
            <person name="Song I."/>
            <person name="Kim S."/>
            <person name="Choi T."/>
            <person name="Kim D."/>
            <person name="Ryu S."/>
            <person name="Kim W."/>
        </authorList>
    </citation>
    <scope>NUCLEOTIDE SEQUENCE [LARGE SCALE GENOMIC DNA]</scope>
    <source>
        <tissue evidence="2">Muscle</tissue>
    </source>
</reference>
<protein>
    <submittedName>
        <fullName evidence="2">Uncharacterized protein</fullName>
    </submittedName>
</protein>
<evidence type="ECO:0000313" key="2">
    <source>
        <dbReference type="EMBL" id="MPC71476.1"/>
    </source>
</evidence>
<feature type="region of interest" description="Disordered" evidence="1">
    <location>
        <begin position="11"/>
        <end position="36"/>
    </location>
</feature>
<dbReference type="AlphaFoldDB" id="A0A5B7HNF5"/>
<evidence type="ECO:0000313" key="3">
    <source>
        <dbReference type="Proteomes" id="UP000324222"/>
    </source>
</evidence>
<sequence length="98" mass="10736">MLTVFHFVTCEKEKSTEERPSHVSQGEEERDEKGSRSWDGALNRILLKLVPGMYGLLQQSGANLVNREARDRELGIASIPRGREGVAGRAEGSLRGGG</sequence>
<comment type="caution">
    <text evidence="2">The sequence shown here is derived from an EMBL/GenBank/DDBJ whole genome shotgun (WGS) entry which is preliminary data.</text>
</comment>
<keyword evidence="3" id="KW-1185">Reference proteome</keyword>
<evidence type="ECO:0000256" key="1">
    <source>
        <dbReference type="SAM" id="MobiDB-lite"/>
    </source>
</evidence>